<evidence type="ECO:0000313" key="1">
    <source>
        <dbReference type="EMBL" id="CAB4574436.1"/>
    </source>
</evidence>
<dbReference type="AlphaFoldDB" id="A0A6J6EEW4"/>
<gene>
    <name evidence="1" type="ORF">UFOPK1591_01492</name>
</gene>
<protein>
    <submittedName>
        <fullName evidence="1">Unannotated protein</fullName>
    </submittedName>
</protein>
<reference evidence="1" key="1">
    <citation type="submission" date="2020-05" db="EMBL/GenBank/DDBJ databases">
        <authorList>
            <person name="Chiriac C."/>
            <person name="Salcher M."/>
            <person name="Ghai R."/>
            <person name="Kavagutti S V."/>
        </authorList>
    </citation>
    <scope>NUCLEOTIDE SEQUENCE</scope>
</reference>
<sequence length="390" mass="42689">MLVVRRGTQNRHVVADGRAKQLEDFATCADVNTLRGLVEQHHGGLGLQPLAQQSLLLVTPTELAQFEVDVFRRDVELLGDRVGLIAKVLPVDSPATCEARIERKREVLEHCELLCASIRFAIRGNQNDPVVHHVLRRGQTDIFAVDRQRTVAPRARAEQQFGQLFESRAGEPGDANNLTGAKLNREVAHAFAINVASRQARLNVCARLCGLALGLHVTCAKNHFDNIEARRTFGVAGSHVVAVAEDRHAVGDLENLVEVVRNKQHGVALFLQLAKEGKKSVDFFAGQEDGWFVENQERATFSACLLLTSDGANNRDHGALNGRERVDFSVDVELQVKTAEEFFNSAALVFPRNSVQTAHGAIGIQGHVLKNGECGNESQVLVNESDTTVA</sequence>
<proteinExistence type="predicted"/>
<dbReference type="EMBL" id="CAEZTD010000169">
    <property type="protein sequence ID" value="CAB4574436.1"/>
    <property type="molecule type" value="Genomic_DNA"/>
</dbReference>
<name>A0A6J6EEW4_9ZZZZ</name>
<dbReference type="AntiFam" id="ANF00095">
    <property type="entry name" value="Shadow ORF (opposite ABC transporters)"/>
</dbReference>
<accession>A0A6J6EEW4</accession>
<organism evidence="1">
    <name type="scientific">freshwater metagenome</name>
    <dbReference type="NCBI Taxonomy" id="449393"/>
    <lineage>
        <taxon>unclassified sequences</taxon>
        <taxon>metagenomes</taxon>
        <taxon>ecological metagenomes</taxon>
    </lineage>
</organism>